<name>A0A7M2RJJ8_9FIRM</name>
<dbReference type="InterPro" id="IPR011330">
    <property type="entry name" value="Glyco_hydro/deAcase_b/a-brl"/>
</dbReference>
<protein>
    <submittedName>
        <fullName evidence="3">Polysaccharide deacetylase family protein</fullName>
    </submittedName>
</protein>
<sequence length="261" mass="29534">MEDHPGKSPALIRKFSFMMFAVFLMAACVIDAIRYLPGQVTVTSSHIAKMDMPIYHVTAEEPYVALTFDVGGNHDGIQKILDVLDSRQVKATFFASGEWIDRYPEEISEICRRGHDLGIYGDNPEIMNQLTYKELQSNLLSVQNKVKSLTGYEMNLLRLPYSGYERTVITNAKKCGYYSVKWDIDSMDWKNYGSDSIVHTVMENGHLQNGSIIRFRTDARYTADALSAVTDTLFAQGYEPVAVSKMLELENTGNTGNEYYE</sequence>
<feature type="domain" description="NodB homology" evidence="2">
    <location>
        <begin position="62"/>
        <end position="241"/>
    </location>
</feature>
<gene>
    <name evidence="3" type="ORF">INP51_00615</name>
</gene>
<dbReference type="PROSITE" id="PS51677">
    <property type="entry name" value="NODB"/>
    <property type="match status" value="1"/>
</dbReference>
<dbReference type="PANTHER" id="PTHR10587">
    <property type="entry name" value="GLYCOSYL TRANSFERASE-RELATED"/>
    <property type="match status" value="1"/>
</dbReference>
<dbReference type="SUPFAM" id="SSF88713">
    <property type="entry name" value="Glycoside hydrolase/deacetylase"/>
    <property type="match status" value="1"/>
</dbReference>
<evidence type="ECO:0000313" key="3">
    <source>
        <dbReference type="EMBL" id="QOV19522.1"/>
    </source>
</evidence>
<evidence type="ECO:0000313" key="4">
    <source>
        <dbReference type="Proteomes" id="UP000593601"/>
    </source>
</evidence>
<dbReference type="PANTHER" id="PTHR10587:SF128">
    <property type="entry name" value="POLYSACCHARIDE DEACETYLASE PDAB-RELATED"/>
    <property type="match status" value="1"/>
</dbReference>
<dbReference type="Gene3D" id="3.20.20.370">
    <property type="entry name" value="Glycoside hydrolase/deacetylase"/>
    <property type="match status" value="1"/>
</dbReference>
<keyword evidence="1" id="KW-0812">Transmembrane</keyword>
<dbReference type="Proteomes" id="UP000593601">
    <property type="component" value="Chromosome"/>
</dbReference>
<dbReference type="KEGG" id="bliq:INP51_00615"/>
<feature type="transmembrane region" description="Helical" evidence="1">
    <location>
        <begin position="15"/>
        <end position="36"/>
    </location>
</feature>
<dbReference type="InterPro" id="IPR002509">
    <property type="entry name" value="NODB_dom"/>
</dbReference>
<evidence type="ECO:0000256" key="1">
    <source>
        <dbReference type="SAM" id="Phobius"/>
    </source>
</evidence>
<dbReference type="CDD" id="cd10917">
    <property type="entry name" value="CE4_NodB_like_6s_7s"/>
    <property type="match status" value="1"/>
</dbReference>
<reference evidence="3 4" key="1">
    <citation type="submission" date="2020-10" db="EMBL/GenBank/DDBJ databases">
        <title>Blautia liquoris sp.nov., isolated from the mud in a fermentation cellar used for the production of Chinese strong-flavoured liquor.</title>
        <authorList>
            <person name="Lu L."/>
        </authorList>
    </citation>
    <scope>NUCLEOTIDE SEQUENCE [LARGE SCALE GENOMIC DNA]</scope>
    <source>
        <strain evidence="3 4">LZLJ-3</strain>
    </source>
</reference>
<keyword evidence="1" id="KW-1133">Transmembrane helix</keyword>
<dbReference type="EMBL" id="CP063304">
    <property type="protein sequence ID" value="QOV19522.1"/>
    <property type="molecule type" value="Genomic_DNA"/>
</dbReference>
<dbReference type="PROSITE" id="PS51257">
    <property type="entry name" value="PROKAR_LIPOPROTEIN"/>
    <property type="match status" value="1"/>
</dbReference>
<dbReference type="GO" id="GO:0005975">
    <property type="term" value="P:carbohydrate metabolic process"/>
    <property type="evidence" value="ECO:0007669"/>
    <property type="project" value="InterPro"/>
</dbReference>
<keyword evidence="4" id="KW-1185">Reference proteome</keyword>
<organism evidence="3 4">
    <name type="scientific">Blautia liquoris</name>
    <dbReference type="NCBI Taxonomy" id="2779518"/>
    <lineage>
        <taxon>Bacteria</taxon>
        <taxon>Bacillati</taxon>
        <taxon>Bacillota</taxon>
        <taxon>Clostridia</taxon>
        <taxon>Lachnospirales</taxon>
        <taxon>Lachnospiraceae</taxon>
        <taxon>Blautia</taxon>
    </lineage>
</organism>
<dbReference type="GO" id="GO:0016810">
    <property type="term" value="F:hydrolase activity, acting on carbon-nitrogen (but not peptide) bonds"/>
    <property type="evidence" value="ECO:0007669"/>
    <property type="project" value="InterPro"/>
</dbReference>
<dbReference type="InterPro" id="IPR050248">
    <property type="entry name" value="Polysacc_deacetylase_ArnD"/>
</dbReference>
<dbReference type="Pfam" id="PF01522">
    <property type="entry name" value="Polysacc_deac_1"/>
    <property type="match status" value="1"/>
</dbReference>
<keyword evidence="1" id="KW-0472">Membrane</keyword>
<proteinExistence type="predicted"/>
<dbReference type="GO" id="GO:0016020">
    <property type="term" value="C:membrane"/>
    <property type="evidence" value="ECO:0007669"/>
    <property type="project" value="TreeGrafter"/>
</dbReference>
<accession>A0A7M2RJJ8</accession>
<dbReference type="AlphaFoldDB" id="A0A7M2RJJ8"/>
<dbReference type="RefSeq" id="WP_193735842.1">
    <property type="nucleotide sequence ID" value="NZ_CP063304.1"/>
</dbReference>
<evidence type="ECO:0000259" key="2">
    <source>
        <dbReference type="PROSITE" id="PS51677"/>
    </source>
</evidence>